<keyword evidence="1" id="KW-0614">Plasmid</keyword>
<dbReference type="AlphaFoldDB" id="K4RG84"/>
<organism evidence="2">
    <name type="scientific">Streptomyces davaonensis (strain DSM 101723 / JCM 4913 / KCC S-0913 / 768)</name>
    <dbReference type="NCBI Taxonomy" id="1214101"/>
    <lineage>
        <taxon>Bacteria</taxon>
        <taxon>Bacillati</taxon>
        <taxon>Actinomycetota</taxon>
        <taxon>Actinomycetes</taxon>
        <taxon>Kitasatosporales</taxon>
        <taxon>Streptomycetaceae</taxon>
        <taxon>Streptomyces</taxon>
    </lineage>
</organism>
<name>K4RG84_STRDJ</name>
<evidence type="ECO:0000313" key="2">
    <source>
        <dbReference type="Proteomes" id="UP000008043"/>
    </source>
</evidence>
<gene>
    <name evidence="1" type="ORF">BN159_p50</name>
</gene>
<dbReference type="PATRIC" id="fig|1214101.3.peg.8637"/>
<keyword evidence="2" id="KW-1185">Reference proteome</keyword>
<dbReference type="InterPro" id="IPR048142">
    <property type="entry name" value="QRL_CxxC_CxxC"/>
</dbReference>
<dbReference type="NCBIfam" id="NF041638">
    <property type="entry name" value="QRL_CxxC_CxxC"/>
    <property type="match status" value="1"/>
</dbReference>
<accession>K4RG84</accession>
<geneLocation type="plasmid" evidence="1 2">
    <name>pSDA1</name>
</geneLocation>
<dbReference type="EMBL" id="HE971710">
    <property type="protein sequence ID" value="CCK32928.1"/>
    <property type="molecule type" value="Genomic_DNA"/>
</dbReference>
<proteinExistence type="predicted"/>
<protein>
    <submittedName>
        <fullName evidence="1">Uncharacterized protein</fullName>
    </submittedName>
</protein>
<dbReference type="HOGENOM" id="CLU_1703190_0_0_11"/>
<reference evidence="1 2" key="1">
    <citation type="journal article" date="2012" name="J. Bacteriol.">
        <title>Genome sequence of the bacterium Streptomyces davawensis JCM 4913 and heterologous production of the unique antibiotic roseoflavin.</title>
        <authorList>
            <person name="Jankowitsch F."/>
            <person name="Schwarz J."/>
            <person name="Ruckert C."/>
            <person name="Gust B."/>
            <person name="Szczepanowski R."/>
            <person name="Blom J."/>
            <person name="Pelzer S."/>
            <person name="Kalinowski J."/>
            <person name="Mack M."/>
        </authorList>
    </citation>
    <scope>NUCLEOTIDE SEQUENCE [LARGE SCALE GENOMIC DNA]</scope>
    <source>
        <strain evidence="2">DSM 101723 / JCM 4913 / KCC S-0913 / 768</strain>
        <plasmid evidence="1 2">pSDA1</plasmid>
    </source>
</reference>
<dbReference type="OrthoDB" id="4553528at2"/>
<dbReference type="Proteomes" id="UP000008043">
    <property type="component" value="Plasmid pSDA1"/>
</dbReference>
<dbReference type="RefSeq" id="WP_015449467.1">
    <property type="nucleotide sequence ID" value="NC_020545.1"/>
</dbReference>
<sequence>MDRPDEADPVDVDVYDDGSFPVYGFLQAPNAAAVLAAVRGEGPIPETGLATRRQLRALGLSPGGQEAIAALTWHGGLRTAWFYRIELAVPKRVPTLAQEAALDKAMAARQTCPKCRRRYFHCLRLRTVGSCEECFDGTPADPASYIPPASPKAA</sequence>
<dbReference type="KEGG" id="sdv:BN159_p50"/>
<dbReference type="eggNOG" id="ENOG50337C4">
    <property type="taxonomic scope" value="Bacteria"/>
</dbReference>
<evidence type="ECO:0000313" key="1">
    <source>
        <dbReference type="EMBL" id="CCK32928.1"/>
    </source>
</evidence>